<keyword evidence="4" id="KW-0488">Methylation</keyword>
<proteinExistence type="inferred from homology"/>
<evidence type="ECO:0000256" key="9">
    <source>
        <dbReference type="SAM" id="Phobius"/>
    </source>
</evidence>
<gene>
    <name evidence="10" type="ORF">QJT80_12150</name>
</gene>
<dbReference type="PROSITE" id="PS00409">
    <property type="entry name" value="PROKAR_NTER_METHYL"/>
    <property type="match status" value="1"/>
</dbReference>
<comment type="similarity">
    <text evidence="2">Belongs to the GSP I family.</text>
</comment>
<dbReference type="InterPro" id="IPR010052">
    <property type="entry name" value="T2SS_protein-GspI"/>
</dbReference>
<evidence type="ECO:0000256" key="2">
    <source>
        <dbReference type="ARBA" id="ARBA00008358"/>
    </source>
</evidence>
<accession>A0AA95H3K4</accession>
<reference evidence="10" key="2">
    <citation type="submission" date="2023-04" db="EMBL/GenBank/DDBJ databases">
        <authorList>
            <person name="Beletskiy A.V."/>
            <person name="Mardanov A.V."/>
            <person name="Ravin N.V."/>
        </authorList>
    </citation>
    <scope>NUCLEOTIDE SEQUENCE</scope>
    <source>
        <strain evidence="10">GKL-01</strain>
    </source>
</reference>
<sequence length="136" mass="14944">MSAFNKQAGFSLLEILVAFVVMAFVVGVILQLFGTSMRSVALADEYSYAVQVAESHLAAVGTEIPVEAGEQSGKEKNSAYAWQIKMQPIEAATLNDKLEKLPLTVQLYQVESIVTWQQGDKPRSLHLTSLRFGKPQ</sequence>
<evidence type="ECO:0000256" key="3">
    <source>
        <dbReference type="ARBA" id="ARBA00022475"/>
    </source>
</evidence>
<dbReference type="PANTHER" id="PTHR38779">
    <property type="entry name" value="TYPE II SECRETION SYSTEM PROTEIN I-RELATED"/>
    <property type="match status" value="1"/>
</dbReference>
<evidence type="ECO:0000256" key="1">
    <source>
        <dbReference type="ARBA" id="ARBA00004377"/>
    </source>
</evidence>
<dbReference type="EMBL" id="CP124755">
    <property type="protein sequence ID" value="WGZ90246.1"/>
    <property type="molecule type" value="Genomic_DNA"/>
</dbReference>
<name>A0AA95H3K4_9GAMM</name>
<keyword evidence="8 9" id="KW-0472">Membrane</keyword>
<dbReference type="GO" id="GO:0015628">
    <property type="term" value="P:protein secretion by the type II secretion system"/>
    <property type="evidence" value="ECO:0007669"/>
    <property type="project" value="InterPro"/>
</dbReference>
<protein>
    <submittedName>
        <fullName evidence="10">Prepilin-type N-terminal cleavage/methylation domain-containing protein</fullName>
    </submittedName>
</protein>
<evidence type="ECO:0000313" key="10">
    <source>
        <dbReference type="EMBL" id="WGZ90246.1"/>
    </source>
</evidence>
<dbReference type="GO" id="GO:0005886">
    <property type="term" value="C:plasma membrane"/>
    <property type="evidence" value="ECO:0007669"/>
    <property type="project" value="UniProtKB-SubCell"/>
</dbReference>
<evidence type="ECO:0000256" key="4">
    <source>
        <dbReference type="ARBA" id="ARBA00022481"/>
    </source>
</evidence>
<evidence type="ECO:0000256" key="5">
    <source>
        <dbReference type="ARBA" id="ARBA00022519"/>
    </source>
</evidence>
<dbReference type="GO" id="GO:0015627">
    <property type="term" value="C:type II protein secretion system complex"/>
    <property type="evidence" value="ECO:0007669"/>
    <property type="project" value="InterPro"/>
</dbReference>
<dbReference type="InterPro" id="IPR012902">
    <property type="entry name" value="N_methyl_site"/>
</dbReference>
<keyword evidence="6 9" id="KW-0812">Transmembrane</keyword>
<organism evidence="10">
    <name type="scientific">Candidatus Thiocaldithrix dubininis</name>
    <dbReference type="NCBI Taxonomy" id="3080823"/>
    <lineage>
        <taxon>Bacteria</taxon>
        <taxon>Pseudomonadati</taxon>
        <taxon>Pseudomonadota</taxon>
        <taxon>Gammaproteobacteria</taxon>
        <taxon>Thiotrichales</taxon>
        <taxon>Thiotrichaceae</taxon>
        <taxon>Candidatus Thiocaldithrix</taxon>
    </lineage>
</organism>
<keyword evidence="5" id="KW-0997">Cell inner membrane</keyword>
<dbReference type="Pfam" id="PF07963">
    <property type="entry name" value="N_methyl"/>
    <property type="match status" value="1"/>
</dbReference>
<evidence type="ECO:0000256" key="8">
    <source>
        <dbReference type="ARBA" id="ARBA00023136"/>
    </source>
</evidence>
<keyword evidence="7 9" id="KW-1133">Transmembrane helix</keyword>
<keyword evidence="3" id="KW-1003">Cell membrane</keyword>
<evidence type="ECO:0000256" key="6">
    <source>
        <dbReference type="ARBA" id="ARBA00022692"/>
    </source>
</evidence>
<dbReference type="Proteomes" id="UP001300672">
    <property type="component" value="Chromosome"/>
</dbReference>
<evidence type="ECO:0000256" key="7">
    <source>
        <dbReference type="ARBA" id="ARBA00022989"/>
    </source>
</evidence>
<dbReference type="PANTHER" id="PTHR38779:SF2">
    <property type="entry name" value="TYPE II SECRETION SYSTEM PROTEIN I-RELATED"/>
    <property type="match status" value="1"/>
</dbReference>
<feature type="transmembrane region" description="Helical" evidence="9">
    <location>
        <begin position="12"/>
        <end position="33"/>
    </location>
</feature>
<reference evidence="10" key="1">
    <citation type="journal article" date="2023" name="Int. J. Mol. Sci.">
        <title>Metagenomics Revealed a New Genus 'Candidatus Thiocaldithrix dubininis' gen. nov., sp. nov. and a New Species 'Candidatus Thiothrix putei' sp. nov. in the Family Thiotrichaceae, Some Members of Which Have Traits of Both Na+- and H+-Motive Energetics.</title>
        <authorList>
            <person name="Ravin N.V."/>
            <person name="Muntyan M.S."/>
            <person name="Smolyakov D.D."/>
            <person name="Rudenko T.S."/>
            <person name="Beletsky A.V."/>
            <person name="Mardanov A.V."/>
            <person name="Grabovich M.Y."/>
        </authorList>
    </citation>
    <scope>NUCLEOTIDE SEQUENCE</scope>
    <source>
        <strain evidence="10">GKL-01</strain>
    </source>
</reference>
<dbReference type="AlphaFoldDB" id="A0AA95H3K4"/>
<comment type="subcellular location">
    <subcellularLocation>
        <location evidence="1">Cell inner membrane</location>
        <topology evidence="1">Single-pass membrane protein</topology>
    </subcellularLocation>
</comment>
<dbReference type="KEGG" id="tdu:QJT80_12150"/>